<name>A0A1I0DET4_9FIRM</name>
<organism evidence="1 2">
    <name type="scientific">[Clostridium] polysaccharolyticum</name>
    <dbReference type="NCBI Taxonomy" id="29364"/>
    <lineage>
        <taxon>Bacteria</taxon>
        <taxon>Bacillati</taxon>
        <taxon>Bacillota</taxon>
        <taxon>Clostridia</taxon>
        <taxon>Lachnospirales</taxon>
        <taxon>Lachnospiraceae</taxon>
    </lineage>
</organism>
<proteinExistence type="predicted"/>
<dbReference type="OrthoDB" id="3176754at2"/>
<dbReference type="Proteomes" id="UP000199800">
    <property type="component" value="Unassembled WGS sequence"/>
</dbReference>
<dbReference type="RefSeq" id="WP_092478103.1">
    <property type="nucleotide sequence ID" value="NZ_FOHN01000014.1"/>
</dbReference>
<evidence type="ECO:0000313" key="2">
    <source>
        <dbReference type="Proteomes" id="UP000199800"/>
    </source>
</evidence>
<sequence length="468" mass="54847">MKLHGVEFLPSSLVTCFVQDREVRIVELAYEGFSFRVANPLDAIETITLHFLQFEQSSYLSVVLEEFQVETAKTEEPFFITYTVCTRKESYVENVKSLVAMYGRYISLKLTGDDGYLSEELVEYPRKEDEVFYETFARQKKDWFSDTAECFGGQGPIGENVLEKSYQLAFSLDTPKHYKEYLEKGIAVFQRERLEENYLQDHPLFKQPVKRLYIGSQFCHNLLPERNQWVVLMDKALSENLEITLVFTYLRDELVEETRELLQEIVLWCQKRQKPIEVAVNDWGMVNMFRELLFATKGEEFVQLNLGILLNKYRKDPRYGYKLGTKQHVDNLQKNNVNGELYQNYLHDIWKIARYEYEAVEPYMENGAVKVMEIPRGNHSLHLPYYQTNTSQFCTLYAFCTTGDRGNQKLPRNCPGYCEEKVFLYPKHLSMVGRYNSLFGLEKTILSDPAMVNAYLKQGIDRLVLTLL</sequence>
<protein>
    <submittedName>
        <fullName evidence="1">Uncharacterized protein</fullName>
    </submittedName>
</protein>
<dbReference type="STRING" id="29364.SAMN04487772_11433"/>
<dbReference type="EMBL" id="FOHN01000014">
    <property type="protein sequence ID" value="SET30775.1"/>
    <property type="molecule type" value="Genomic_DNA"/>
</dbReference>
<keyword evidence="2" id="KW-1185">Reference proteome</keyword>
<gene>
    <name evidence="1" type="ORF">SAMN04487772_11433</name>
</gene>
<dbReference type="AlphaFoldDB" id="A0A1I0DET4"/>
<reference evidence="1 2" key="1">
    <citation type="submission" date="2016-10" db="EMBL/GenBank/DDBJ databases">
        <authorList>
            <person name="de Groot N.N."/>
        </authorList>
    </citation>
    <scope>NUCLEOTIDE SEQUENCE [LARGE SCALE GENOMIC DNA]</scope>
    <source>
        <strain evidence="1 2">DSM 1801</strain>
    </source>
</reference>
<evidence type="ECO:0000313" key="1">
    <source>
        <dbReference type="EMBL" id="SET30775.1"/>
    </source>
</evidence>
<accession>A0A1I0DET4</accession>